<evidence type="ECO:0000256" key="5">
    <source>
        <dbReference type="ARBA" id="ARBA00022989"/>
    </source>
</evidence>
<accession>A0ABQ4UYE1</accession>
<reference evidence="10" key="2">
    <citation type="submission" date="2021-08" db="EMBL/GenBank/DDBJ databases">
        <authorList>
            <person name="Tani A."/>
            <person name="Ola A."/>
            <person name="Ogura Y."/>
            <person name="Katsura K."/>
            <person name="Hayashi T."/>
        </authorList>
    </citation>
    <scope>NUCLEOTIDE SEQUENCE</scope>
    <source>
        <strain evidence="10">DSM 14458</strain>
    </source>
</reference>
<evidence type="ECO:0000256" key="1">
    <source>
        <dbReference type="ARBA" id="ARBA00004141"/>
    </source>
</evidence>
<comment type="caution">
    <text evidence="10">The sequence shown here is derived from an EMBL/GenBank/DDBJ whole genome shotgun (WGS) entry which is preliminary data.</text>
</comment>
<dbReference type="InterPro" id="IPR003362">
    <property type="entry name" value="Bact_transf"/>
</dbReference>
<evidence type="ECO:0000313" key="11">
    <source>
        <dbReference type="Proteomes" id="UP001055093"/>
    </source>
</evidence>
<organism evidence="10 11">
    <name type="scientific">Methylorubrum suomiense</name>
    <dbReference type="NCBI Taxonomy" id="144191"/>
    <lineage>
        <taxon>Bacteria</taxon>
        <taxon>Pseudomonadati</taxon>
        <taxon>Pseudomonadota</taxon>
        <taxon>Alphaproteobacteria</taxon>
        <taxon>Hyphomicrobiales</taxon>
        <taxon>Methylobacteriaceae</taxon>
        <taxon>Methylorubrum</taxon>
    </lineage>
</organism>
<dbReference type="Pfam" id="PF13727">
    <property type="entry name" value="CoA_binding_3"/>
    <property type="match status" value="1"/>
</dbReference>
<dbReference type="PANTHER" id="PTHR30576:SF21">
    <property type="entry name" value="UDP-GLUCOSE:UNDECAPRENYL-PHOSPHATE GLUCOSE-1-PHOSPHATE TRANSFERASE"/>
    <property type="match status" value="1"/>
</dbReference>
<dbReference type="EMBL" id="BPRE01000012">
    <property type="protein sequence ID" value="GJE77128.1"/>
    <property type="molecule type" value="Genomic_DNA"/>
</dbReference>
<protein>
    <recommendedName>
        <fullName evidence="9">Bacterial sugar transferase domain-containing protein</fullName>
    </recommendedName>
</protein>
<dbReference type="Pfam" id="PF02397">
    <property type="entry name" value="Bac_transf"/>
    <property type="match status" value="1"/>
</dbReference>
<evidence type="ECO:0000313" key="10">
    <source>
        <dbReference type="EMBL" id="GJE77128.1"/>
    </source>
</evidence>
<keyword evidence="7" id="KW-0270">Exopolysaccharide synthesis</keyword>
<keyword evidence="5 8" id="KW-1133">Transmembrane helix</keyword>
<proteinExistence type="inferred from homology"/>
<name>A0ABQ4UYE1_9HYPH</name>
<feature type="transmembrane region" description="Helical" evidence="8">
    <location>
        <begin position="59"/>
        <end position="76"/>
    </location>
</feature>
<dbReference type="NCBIfam" id="TIGR03023">
    <property type="entry name" value="WcaJ_sugtrans"/>
    <property type="match status" value="1"/>
</dbReference>
<feature type="transmembrane region" description="Helical" evidence="8">
    <location>
        <begin position="27"/>
        <end position="47"/>
    </location>
</feature>
<sequence>MQTTSAHVDSQLPQRKRFFAAVIDPDVIKLVDAGVILLCGLISDFGYSFFMPGRDGDRISYLAVSITVAAVFVLLGNQCGVYQFDGNRKIGRQLRKISVVWALTFLFLTAVAFGLKIGADFSRGFVLVFAAVGLAAVSGARMFMSASVRRAEANDAVRHRPVYFLAPRTLASQRDIRKSLVSLGLGVTQTFDWDTGHSQDVEEAGAREATKRLLESIRGSDVEEVVIAADVRIWIAVRDLLRNQPLPVRLIPDPNVAELVRRPSLSTGNVTLVEVQRGPLSIGERRAKRFLDIAVAASALVALLPLMVLVCVAIKLDSPGPVLFRQTRNGFNGRKFKILKFRSMRVQEDSGVVRQATRNDPRVTMVGSWLRRSSIDELPQLINVLRGEMSIVGPRPHAVTHDTFYDNLIANYAWRHHVKPGLTGWAQLKGYRGETRAVEDMARRVEHDIWYVDNCSVALDIRIISGTFVQLAKTRNAY</sequence>
<evidence type="ECO:0000256" key="2">
    <source>
        <dbReference type="ARBA" id="ARBA00006464"/>
    </source>
</evidence>
<comment type="subcellular location">
    <subcellularLocation>
        <location evidence="1">Membrane</location>
        <topology evidence="1">Multi-pass membrane protein</topology>
    </subcellularLocation>
</comment>
<dbReference type="PANTHER" id="PTHR30576">
    <property type="entry name" value="COLANIC BIOSYNTHESIS UDP-GLUCOSE LIPID CARRIER TRANSFERASE"/>
    <property type="match status" value="1"/>
</dbReference>
<keyword evidence="3" id="KW-0808">Transferase</keyword>
<gene>
    <name evidence="10" type="ORF">BGCPKDLD_3729</name>
</gene>
<evidence type="ECO:0000256" key="7">
    <source>
        <dbReference type="ARBA" id="ARBA00023169"/>
    </source>
</evidence>
<dbReference type="InterPro" id="IPR017473">
    <property type="entry name" value="Undecaprenyl-P_gluc_Ptfrase"/>
</dbReference>
<keyword evidence="4 8" id="KW-0812">Transmembrane</keyword>
<keyword evidence="11" id="KW-1185">Reference proteome</keyword>
<dbReference type="InterPro" id="IPR017475">
    <property type="entry name" value="EPS_sugar_tfrase"/>
</dbReference>
<keyword evidence="6 8" id="KW-0472">Membrane</keyword>
<dbReference type="NCBIfam" id="TIGR03025">
    <property type="entry name" value="EPS_sugtrans"/>
    <property type="match status" value="1"/>
</dbReference>
<reference evidence="10" key="1">
    <citation type="journal article" date="2021" name="Front. Microbiol.">
        <title>Comprehensive Comparative Genomics and Phenotyping of Methylobacterium Species.</title>
        <authorList>
            <person name="Alessa O."/>
            <person name="Ogura Y."/>
            <person name="Fujitani Y."/>
            <person name="Takami H."/>
            <person name="Hayashi T."/>
            <person name="Sahin N."/>
            <person name="Tani A."/>
        </authorList>
    </citation>
    <scope>NUCLEOTIDE SEQUENCE</scope>
    <source>
        <strain evidence="10">DSM 14458</strain>
    </source>
</reference>
<feature type="transmembrane region" description="Helical" evidence="8">
    <location>
        <begin position="121"/>
        <end position="140"/>
    </location>
</feature>
<feature type="transmembrane region" description="Helical" evidence="8">
    <location>
        <begin position="97"/>
        <end position="115"/>
    </location>
</feature>
<dbReference type="Proteomes" id="UP001055093">
    <property type="component" value="Unassembled WGS sequence"/>
</dbReference>
<evidence type="ECO:0000256" key="3">
    <source>
        <dbReference type="ARBA" id="ARBA00022679"/>
    </source>
</evidence>
<feature type="domain" description="Bacterial sugar transferase" evidence="9">
    <location>
        <begin position="288"/>
        <end position="471"/>
    </location>
</feature>
<comment type="similarity">
    <text evidence="2">Belongs to the bacterial sugar transferase family.</text>
</comment>
<evidence type="ECO:0000256" key="8">
    <source>
        <dbReference type="SAM" id="Phobius"/>
    </source>
</evidence>
<feature type="transmembrane region" description="Helical" evidence="8">
    <location>
        <begin position="290"/>
        <end position="316"/>
    </location>
</feature>
<evidence type="ECO:0000256" key="6">
    <source>
        <dbReference type="ARBA" id="ARBA00023136"/>
    </source>
</evidence>
<evidence type="ECO:0000256" key="4">
    <source>
        <dbReference type="ARBA" id="ARBA00022692"/>
    </source>
</evidence>
<evidence type="ECO:0000259" key="9">
    <source>
        <dbReference type="Pfam" id="PF02397"/>
    </source>
</evidence>